<dbReference type="PROSITE" id="PS01256">
    <property type="entry name" value="CULLIN_1"/>
    <property type="match status" value="1"/>
</dbReference>
<comment type="caution">
    <text evidence="9">The sequence shown here is derived from an EMBL/GenBank/DDBJ whole genome shotgun (WGS) entry which is preliminary data.</text>
</comment>
<dbReference type="FunFam" id="3.30.230.130:FF:000005">
    <property type="entry name" value="Cullin-1 like"/>
    <property type="match status" value="1"/>
</dbReference>
<gene>
    <name evidence="9" type="ORF">Nepgr_021883</name>
</gene>
<dbReference type="FunFam" id="1.20.1310.10:FF:000021">
    <property type="entry name" value="Cullin-1, putative"/>
    <property type="match status" value="1"/>
</dbReference>
<dbReference type="InterPro" id="IPR016159">
    <property type="entry name" value="Cullin_repeat-like_dom_sf"/>
</dbReference>
<dbReference type="PROSITE" id="PS50069">
    <property type="entry name" value="CULLIN_2"/>
    <property type="match status" value="1"/>
</dbReference>
<keyword evidence="3" id="KW-0833">Ubl conjugation pathway</keyword>
<dbReference type="InterPro" id="IPR001373">
    <property type="entry name" value="Cullin_N"/>
</dbReference>
<dbReference type="GO" id="GO:0009867">
    <property type="term" value="P:jasmonic acid mediated signaling pathway"/>
    <property type="evidence" value="ECO:0007669"/>
    <property type="project" value="UniProtKB-ARBA"/>
</dbReference>
<dbReference type="InterPro" id="IPR019559">
    <property type="entry name" value="Cullin_neddylation_domain"/>
</dbReference>
<dbReference type="Gene3D" id="1.10.10.10">
    <property type="entry name" value="Winged helix-like DNA-binding domain superfamily/Winged helix DNA-binding domain"/>
    <property type="match status" value="1"/>
</dbReference>
<dbReference type="Pfam" id="PF10557">
    <property type="entry name" value="Cullin_Nedd8"/>
    <property type="match status" value="1"/>
</dbReference>
<dbReference type="AlphaFoldDB" id="A0AAD3T0T8"/>
<dbReference type="GO" id="GO:0031625">
    <property type="term" value="F:ubiquitin protein ligase binding"/>
    <property type="evidence" value="ECO:0007669"/>
    <property type="project" value="InterPro"/>
</dbReference>
<accession>A0AAD3T0T8</accession>
<evidence type="ECO:0000256" key="1">
    <source>
        <dbReference type="ARBA" id="ARBA00006019"/>
    </source>
</evidence>
<keyword evidence="10" id="KW-1185">Reference proteome</keyword>
<evidence type="ECO:0000313" key="10">
    <source>
        <dbReference type="Proteomes" id="UP001279734"/>
    </source>
</evidence>
<dbReference type="Gene3D" id="1.20.1310.10">
    <property type="entry name" value="Cullin Repeats"/>
    <property type="match status" value="4"/>
</dbReference>
<keyword evidence="4" id="KW-0832">Ubl conjugation</keyword>
<feature type="domain" description="Cullin family profile" evidence="8">
    <location>
        <begin position="381"/>
        <end position="611"/>
    </location>
</feature>
<evidence type="ECO:0000256" key="3">
    <source>
        <dbReference type="ARBA" id="ARBA00022786"/>
    </source>
</evidence>
<dbReference type="InterPro" id="IPR016158">
    <property type="entry name" value="Cullin_homology"/>
</dbReference>
<reference evidence="9" key="1">
    <citation type="submission" date="2023-05" db="EMBL/GenBank/DDBJ databases">
        <title>Nepenthes gracilis genome sequencing.</title>
        <authorList>
            <person name="Fukushima K."/>
        </authorList>
    </citation>
    <scope>NUCLEOTIDE SEQUENCE</scope>
    <source>
        <strain evidence="9">SING2019-196</strain>
    </source>
</reference>
<dbReference type="PANTHER" id="PTHR11932">
    <property type="entry name" value="CULLIN"/>
    <property type="match status" value="1"/>
</dbReference>
<proteinExistence type="inferred from homology"/>
<dbReference type="SMART" id="SM00182">
    <property type="entry name" value="CULLIN"/>
    <property type="match status" value="1"/>
</dbReference>
<dbReference type="SMART" id="SM00884">
    <property type="entry name" value="Cullin_Nedd8"/>
    <property type="match status" value="1"/>
</dbReference>
<evidence type="ECO:0000256" key="4">
    <source>
        <dbReference type="ARBA" id="ARBA00022843"/>
    </source>
</evidence>
<dbReference type="InterPro" id="IPR036388">
    <property type="entry name" value="WH-like_DNA-bd_sf"/>
</dbReference>
<dbReference type="InterPro" id="IPR045093">
    <property type="entry name" value="Cullin"/>
</dbReference>
<evidence type="ECO:0000256" key="2">
    <source>
        <dbReference type="ARBA" id="ARBA00022499"/>
    </source>
</evidence>
<dbReference type="InterPro" id="IPR036390">
    <property type="entry name" value="WH_DNA-bd_sf"/>
</dbReference>
<dbReference type="SUPFAM" id="SSF75632">
    <property type="entry name" value="Cullin homology domain"/>
    <property type="match status" value="1"/>
</dbReference>
<evidence type="ECO:0000256" key="5">
    <source>
        <dbReference type="ARBA" id="ARBA00069612"/>
    </source>
</evidence>
<comment type="similarity">
    <text evidence="1 6 7">Belongs to the cullin family.</text>
</comment>
<dbReference type="InterPro" id="IPR059120">
    <property type="entry name" value="Cullin-like_AB"/>
</dbReference>
<dbReference type="InterPro" id="IPR036317">
    <property type="entry name" value="Cullin_homology_sf"/>
</dbReference>
<dbReference type="FunFam" id="1.20.1310.10:FF:000013">
    <property type="entry name" value="Cullin-1 like"/>
    <property type="match status" value="1"/>
</dbReference>
<dbReference type="FunFam" id="1.20.1310.10:FF:000025">
    <property type="entry name" value="Cullin-1, putative"/>
    <property type="match status" value="1"/>
</dbReference>
<dbReference type="InterPro" id="IPR016157">
    <property type="entry name" value="Cullin_CS"/>
</dbReference>
<dbReference type="GO" id="GO:0031461">
    <property type="term" value="C:cullin-RING ubiquitin ligase complex"/>
    <property type="evidence" value="ECO:0007669"/>
    <property type="project" value="InterPro"/>
</dbReference>
<dbReference type="SUPFAM" id="SSF46785">
    <property type="entry name" value="Winged helix' DNA-binding domain"/>
    <property type="match status" value="1"/>
</dbReference>
<dbReference type="Pfam" id="PF26557">
    <property type="entry name" value="Cullin_AB"/>
    <property type="match status" value="1"/>
</dbReference>
<protein>
    <recommendedName>
        <fullName evidence="5">Cullin-1</fullName>
    </recommendedName>
</protein>
<dbReference type="GO" id="GO:0006511">
    <property type="term" value="P:ubiquitin-dependent protein catabolic process"/>
    <property type="evidence" value="ECO:0007669"/>
    <property type="project" value="InterPro"/>
</dbReference>
<dbReference type="FunFam" id="1.20.1310.10:FF:000020">
    <property type="entry name" value="Cullin-1, putative"/>
    <property type="match status" value="1"/>
</dbReference>
<dbReference type="SUPFAM" id="SSF74788">
    <property type="entry name" value="Cullin repeat-like"/>
    <property type="match status" value="1"/>
</dbReference>
<dbReference type="Pfam" id="PF00888">
    <property type="entry name" value="Cullin"/>
    <property type="match status" value="1"/>
</dbReference>
<dbReference type="FunFam" id="1.10.10.10:FF:000503">
    <property type="entry name" value="Cullin-1"/>
    <property type="match status" value="1"/>
</dbReference>
<evidence type="ECO:0000256" key="7">
    <source>
        <dbReference type="RuleBase" id="RU003829"/>
    </source>
</evidence>
<sequence length="736" mass="86098">MDLEQGWDFMQKGITKLKNILEGLPEPQFSSEDYIMLYTTIYNMCTQKPPHDYSQQLYEKYRESFEEYIKSTVLPSLREKHDEFMLRELVKRWQNHKVMVRWLSRFFYYLDRYFIARRSLPPLNEVGLTCFRDLVYQEVNGKVRDAVISLIDQEREGEQIDRALLKNVLDIFVEIGMGQMDYYENDFEADLLKDTAAYYSRKASNWILEDSCPDYMLKAEECLRREKERVSHYLHSSSEPKLLEKVQHELLTVYATQLLEKEHSGCHALLRDDKVDDLSRMYRLFAKIPRGLEPVSSIFKQHVTAEGTTLVKQAEDAASSKKAEKKDVVGLQEQVFVRKVIELHDKYMKYVNDCFMNHTLFHKALKEAFEVFCNKGVAGSSSAELLATFCDNILKKGGSEKLSDEATEETLEKVVKLLAYISDKDLFAEFYRKKLARRLLFDKSANDDHERSILTKLKQQCGGQFTSKMEGMVTDLTLARENQTNFEEYLSGNPNANPGIDLTVTVLTTGFWPSYKSFDLNLPKEMVRCVEVFRDFYQTKTKHRKLTWIYSLGTCNINGKFELKTMELIVTTYQAATLLLFNASDRLSYSDILGQLNLNDDDVVRLLHSLSCAKYKILNKEPNTKTISSTDYFEFNSKFTDKMRRIKVPLPPVDEKKKVIEDVDKDRRYAIDASIVRIMKSRKVLNHQQLVMECVEQLSRMFKPDFKAIKKRIEDLITRDYLERDKDNPNLFRYLA</sequence>
<keyword evidence="2" id="KW-1017">Isopeptide bond</keyword>
<dbReference type="Gene3D" id="3.30.230.130">
    <property type="entry name" value="Cullin, Chain C, Domain 2"/>
    <property type="match status" value="1"/>
</dbReference>
<evidence type="ECO:0000259" key="8">
    <source>
        <dbReference type="PROSITE" id="PS50069"/>
    </source>
</evidence>
<evidence type="ECO:0000313" key="9">
    <source>
        <dbReference type="EMBL" id="GMH20042.1"/>
    </source>
</evidence>
<dbReference type="EMBL" id="BSYO01000021">
    <property type="protein sequence ID" value="GMH20042.1"/>
    <property type="molecule type" value="Genomic_DNA"/>
</dbReference>
<organism evidence="9 10">
    <name type="scientific">Nepenthes gracilis</name>
    <name type="common">Slender pitcher plant</name>
    <dbReference type="NCBI Taxonomy" id="150966"/>
    <lineage>
        <taxon>Eukaryota</taxon>
        <taxon>Viridiplantae</taxon>
        <taxon>Streptophyta</taxon>
        <taxon>Embryophyta</taxon>
        <taxon>Tracheophyta</taxon>
        <taxon>Spermatophyta</taxon>
        <taxon>Magnoliopsida</taxon>
        <taxon>eudicotyledons</taxon>
        <taxon>Gunneridae</taxon>
        <taxon>Pentapetalae</taxon>
        <taxon>Caryophyllales</taxon>
        <taxon>Nepenthaceae</taxon>
        <taxon>Nepenthes</taxon>
    </lineage>
</organism>
<name>A0AAD3T0T8_NEPGR</name>
<dbReference type="Proteomes" id="UP001279734">
    <property type="component" value="Unassembled WGS sequence"/>
</dbReference>
<evidence type="ECO:0000256" key="6">
    <source>
        <dbReference type="PROSITE-ProRule" id="PRU00330"/>
    </source>
</evidence>